<dbReference type="eggNOG" id="COG0656">
    <property type="taxonomic scope" value="Bacteria"/>
</dbReference>
<evidence type="ECO:0000256" key="1">
    <source>
        <dbReference type="ARBA" id="ARBA00007905"/>
    </source>
</evidence>
<evidence type="ECO:0000313" key="9">
    <source>
        <dbReference type="Proteomes" id="UP000004367"/>
    </source>
</evidence>
<dbReference type="InterPro" id="IPR023210">
    <property type="entry name" value="NADP_OxRdtase_dom"/>
</dbReference>
<evidence type="ECO:0000256" key="4">
    <source>
        <dbReference type="PIRSR" id="PIRSR000097-1"/>
    </source>
</evidence>
<evidence type="ECO:0000259" key="7">
    <source>
        <dbReference type="Pfam" id="PF00248"/>
    </source>
</evidence>
<evidence type="ECO:0000256" key="5">
    <source>
        <dbReference type="PIRSR" id="PIRSR000097-2"/>
    </source>
</evidence>
<dbReference type="PANTHER" id="PTHR43827">
    <property type="entry name" value="2,5-DIKETO-D-GLUCONIC ACID REDUCTASE"/>
    <property type="match status" value="1"/>
</dbReference>
<dbReference type="GO" id="GO:0016616">
    <property type="term" value="F:oxidoreductase activity, acting on the CH-OH group of donors, NAD or NADP as acceptor"/>
    <property type="evidence" value="ECO:0007669"/>
    <property type="project" value="UniProtKB-ARBA"/>
</dbReference>
<gene>
    <name evidence="8" type="ORF">MOPEL_001_00340</name>
</gene>
<comment type="similarity">
    <text evidence="1">Belongs to the aldo/keto reductase family.</text>
</comment>
<sequence>MTTSVPTLTLRAGDGTVDIPQLGFGTWEIPDEDVTDAVLRALKTGYRSIDTAAIYGNEEGVGRALRQTEIPREDIFLTTKVWNDRQGFDSTLEAMDESLAKLGTDYVDLYLIHWPTPAKDAYVDTWKALLELRKRGKAKAVGVCNFHAQHLQRLADETGELPAVNQIEVHPYLAQNELRTFNAEHDIVTEDWSPLGARLNIIEDPVVGSIANATGKTPAQVILRWHLQIGSVVIPRSTKPTRIESNFGLFDFELTDAQLDSIRGLDENKRSGPDPDEFNVGA</sequence>
<keyword evidence="2" id="KW-0521">NADP</keyword>
<keyword evidence="3" id="KW-0560">Oxidoreductase</keyword>
<reference evidence="8 9" key="1">
    <citation type="submission" date="2012-02" db="EMBL/GenBank/DDBJ databases">
        <title>Whole genome shotgun sequence of Mobilicoccus pelagius NBRC 104925.</title>
        <authorList>
            <person name="Yoshida Y."/>
            <person name="Hosoyama A."/>
            <person name="Tsuchikane K."/>
            <person name="Katsumata H."/>
            <person name="Yamazaki S."/>
            <person name="Fujita N."/>
        </authorList>
    </citation>
    <scope>NUCLEOTIDE SEQUENCE [LARGE SCALE GENOMIC DNA]</scope>
    <source>
        <strain evidence="8 9">NBRC 104925</strain>
    </source>
</reference>
<feature type="domain" description="NADP-dependent oxidoreductase" evidence="7">
    <location>
        <begin position="22"/>
        <end position="266"/>
    </location>
</feature>
<protein>
    <submittedName>
        <fullName evidence="8">Putative aldo/keto reductase</fullName>
    </submittedName>
</protein>
<dbReference type="InterPro" id="IPR020471">
    <property type="entry name" value="AKR"/>
</dbReference>
<comment type="caution">
    <text evidence="8">The sequence shown here is derived from an EMBL/GenBank/DDBJ whole genome shotgun (WGS) entry which is preliminary data.</text>
</comment>
<dbReference type="PROSITE" id="PS00798">
    <property type="entry name" value="ALDOKETO_REDUCTASE_1"/>
    <property type="match status" value="1"/>
</dbReference>
<dbReference type="PIRSF" id="PIRSF000097">
    <property type="entry name" value="AKR"/>
    <property type="match status" value="1"/>
</dbReference>
<dbReference type="RefSeq" id="WP_009480850.1">
    <property type="nucleotide sequence ID" value="NZ_BAFE01000001.1"/>
</dbReference>
<dbReference type="STRING" id="1089455.MOPEL_001_00340"/>
<dbReference type="PROSITE" id="PS00063">
    <property type="entry name" value="ALDOKETO_REDUCTASE_3"/>
    <property type="match status" value="1"/>
</dbReference>
<dbReference type="PRINTS" id="PR00069">
    <property type="entry name" value="ALDKETRDTASE"/>
</dbReference>
<dbReference type="OrthoDB" id="9804790at2"/>
<evidence type="ECO:0000256" key="3">
    <source>
        <dbReference type="ARBA" id="ARBA00023002"/>
    </source>
</evidence>
<dbReference type="FunFam" id="3.20.20.100:FF:000002">
    <property type="entry name" value="2,5-diketo-D-gluconic acid reductase A"/>
    <property type="match status" value="1"/>
</dbReference>
<evidence type="ECO:0000256" key="2">
    <source>
        <dbReference type="ARBA" id="ARBA00022857"/>
    </source>
</evidence>
<dbReference type="PROSITE" id="PS00062">
    <property type="entry name" value="ALDOKETO_REDUCTASE_2"/>
    <property type="match status" value="1"/>
</dbReference>
<keyword evidence="9" id="KW-1185">Reference proteome</keyword>
<feature type="active site" description="Proton donor" evidence="4">
    <location>
        <position position="55"/>
    </location>
</feature>
<feature type="binding site" evidence="5">
    <location>
        <position position="113"/>
    </location>
    <ligand>
        <name>substrate</name>
    </ligand>
</feature>
<proteinExistence type="inferred from homology"/>
<dbReference type="PANTHER" id="PTHR43827:SF3">
    <property type="entry name" value="NADP-DEPENDENT OXIDOREDUCTASE DOMAIN-CONTAINING PROTEIN"/>
    <property type="match status" value="1"/>
</dbReference>
<dbReference type="SUPFAM" id="SSF51430">
    <property type="entry name" value="NAD(P)-linked oxidoreductase"/>
    <property type="match status" value="1"/>
</dbReference>
<evidence type="ECO:0000313" key="8">
    <source>
        <dbReference type="EMBL" id="GAB46916.1"/>
    </source>
</evidence>
<dbReference type="Proteomes" id="UP000004367">
    <property type="component" value="Unassembled WGS sequence"/>
</dbReference>
<dbReference type="Gene3D" id="3.20.20.100">
    <property type="entry name" value="NADP-dependent oxidoreductase domain"/>
    <property type="match status" value="1"/>
</dbReference>
<dbReference type="InterPro" id="IPR036812">
    <property type="entry name" value="NAD(P)_OxRdtase_dom_sf"/>
</dbReference>
<feature type="site" description="Lowers pKa of active site Tyr" evidence="6">
    <location>
        <position position="80"/>
    </location>
</feature>
<dbReference type="Pfam" id="PF00248">
    <property type="entry name" value="Aldo_ket_red"/>
    <property type="match status" value="1"/>
</dbReference>
<name>H5UMF8_9MICO</name>
<organism evidence="8 9">
    <name type="scientific">Mobilicoccus pelagius NBRC 104925</name>
    <dbReference type="NCBI Taxonomy" id="1089455"/>
    <lineage>
        <taxon>Bacteria</taxon>
        <taxon>Bacillati</taxon>
        <taxon>Actinomycetota</taxon>
        <taxon>Actinomycetes</taxon>
        <taxon>Micrococcales</taxon>
        <taxon>Dermatophilaceae</taxon>
        <taxon>Mobilicoccus</taxon>
    </lineage>
</organism>
<accession>H5UMF8</accession>
<dbReference type="AlphaFoldDB" id="H5UMF8"/>
<evidence type="ECO:0000256" key="6">
    <source>
        <dbReference type="PIRSR" id="PIRSR000097-3"/>
    </source>
</evidence>
<dbReference type="EMBL" id="BAFE01000001">
    <property type="protein sequence ID" value="GAB46916.1"/>
    <property type="molecule type" value="Genomic_DNA"/>
</dbReference>
<dbReference type="InterPro" id="IPR018170">
    <property type="entry name" value="Aldo/ket_reductase_CS"/>
</dbReference>